<evidence type="ECO:0000259" key="2">
    <source>
        <dbReference type="Pfam" id="PF13649"/>
    </source>
</evidence>
<dbReference type="Gene3D" id="3.40.50.150">
    <property type="entry name" value="Vaccinia Virus protein VP39"/>
    <property type="match status" value="1"/>
</dbReference>
<evidence type="ECO:0000313" key="3">
    <source>
        <dbReference type="EMBL" id="EFI28471.1"/>
    </source>
</evidence>
<dbReference type="OrthoDB" id="66144at2759"/>
<name>D6RKS8_COPC7</name>
<dbReference type="PANTHER" id="PTHR43464">
    <property type="entry name" value="METHYLTRANSFERASE"/>
    <property type="match status" value="1"/>
</dbReference>
<dbReference type="InterPro" id="IPR041698">
    <property type="entry name" value="Methyltransf_25"/>
</dbReference>
<proteinExistence type="predicted"/>
<sequence length="584" mass="61648">MPNPATPGSTGPTITLEDNAQLYNSWAKTYDTDGNVLQQLDALAFEDTVIPLLTSSLSNPPLKILELGCGTGRNTVLLKKYAPRGSVIYATDISEGMMEEARKKLGELVFNGRGSSVGRTSEGEGGEEETRAKWALIDLTTQQKELVEFLRDANACTTSNTDDTEETYKVDALISTLVLEHVPLNSFFPVLSAVLKPGAWAWVTDMHPEMGASRAAFRNAEGVKVTGVSYMHGIEEKLKAAKACGLEIVGQVDERGVGDEEGEVVRRFGERARKWVGRRMFCGMLFRKAFTEIAFGAPPQAFHVYKNSREQPSKISALARISLFFYTYSLKNKLLLAGPTSTPLNQALIITMVSPKFTYLLCLFVLSSVTQTLSAPIPDLGEDATGISLFLRSPQGGKDPLRRSSTSSTSSTGSAEAHKMPNFGSGSSSSGSTPNSRPGSPIAIVDPGSVRPEPENFDNPKDPKIPAKAMKKLGIDSGNPTAGGSGSGGLLTVPGTSAGGDNNLSRKSSKASLRSVASSVKSTVSSLGGKVKSVAKTVKGAFTPNSKKKGPGGAGGAGAASGSGQGKNRKRSLSFGDAGSPLYY</sequence>
<dbReference type="AlphaFoldDB" id="D6RKS8"/>
<gene>
    <name evidence="3" type="ORF">CC1G_14004</name>
</gene>
<feature type="compositionally biased region" description="Low complexity" evidence="1">
    <location>
        <begin position="404"/>
        <end position="414"/>
    </location>
</feature>
<dbReference type="GeneID" id="9379089"/>
<protein>
    <recommendedName>
        <fullName evidence="2">Methyltransferase domain-containing protein</fullName>
    </recommendedName>
</protein>
<dbReference type="STRING" id="240176.D6RKS8"/>
<feature type="compositionally biased region" description="Low complexity" evidence="1">
    <location>
        <begin position="421"/>
        <end position="441"/>
    </location>
</feature>
<dbReference type="Proteomes" id="UP000001861">
    <property type="component" value="Unassembled WGS sequence"/>
</dbReference>
<dbReference type="KEGG" id="cci:CC1G_14004"/>
<reference evidence="3 4" key="1">
    <citation type="journal article" date="2010" name="Proc. Natl. Acad. Sci. U.S.A.">
        <title>Insights into evolution of multicellular fungi from the assembled chromosomes of the mushroom Coprinopsis cinerea (Coprinus cinereus).</title>
        <authorList>
            <person name="Stajich J.E."/>
            <person name="Wilke S.K."/>
            <person name="Ahren D."/>
            <person name="Au C.H."/>
            <person name="Birren B.W."/>
            <person name="Borodovsky M."/>
            <person name="Burns C."/>
            <person name="Canback B."/>
            <person name="Casselton L.A."/>
            <person name="Cheng C.K."/>
            <person name="Deng J."/>
            <person name="Dietrich F.S."/>
            <person name="Fargo D.C."/>
            <person name="Farman M.L."/>
            <person name="Gathman A.C."/>
            <person name="Goldberg J."/>
            <person name="Guigo R."/>
            <person name="Hoegger P.J."/>
            <person name="Hooker J.B."/>
            <person name="Huggins A."/>
            <person name="James T.Y."/>
            <person name="Kamada T."/>
            <person name="Kilaru S."/>
            <person name="Kodira C."/>
            <person name="Kues U."/>
            <person name="Kupfer D."/>
            <person name="Kwan H.S."/>
            <person name="Lomsadze A."/>
            <person name="Li W."/>
            <person name="Lilly W.W."/>
            <person name="Ma L.J."/>
            <person name="Mackey A.J."/>
            <person name="Manning G."/>
            <person name="Martin F."/>
            <person name="Muraguchi H."/>
            <person name="Natvig D.O."/>
            <person name="Palmerini H."/>
            <person name="Ramesh M.A."/>
            <person name="Rehmeyer C.J."/>
            <person name="Roe B.A."/>
            <person name="Shenoy N."/>
            <person name="Stanke M."/>
            <person name="Ter-Hovhannisyan V."/>
            <person name="Tunlid A."/>
            <person name="Velagapudi R."/>
            <person name="Vision T.J."/>
            <person name="Zeng Q."/>
            <person name="Zolan M.E."/>
            <person name="Pukkila P.J."/>
        </authorList>
    </citation>
    <scope>NUCLEOTIDE SEQUENCE [LARGE SCALE GENOMIC DNA]</scope>
    <source>
        <strain evidence="4">Okayama-7 / 130 / ATCC MYA-4618 / FGSC 9003</strain>
    </source>
</reference>
<dbReference type="Pfam" id="PF13649">
    <property type="entry name" value="Methyltransf_25"/>
    <property type="match status" value="1"/>
</dbReference>
<dbReference type="RefSeq" id="XP_002911965.1">
    <property type="nucleotide sequence ID" value="XM_002911919.1"/>
</dbReference>
<dbReference type="InterPro" id="IPR029063">
    <property type="entry name" value="SAM-dependent_MTases_sf"/>
</dbReference>
<dbReference type="eggNOG" id="ENOG502S3GB">
    <property type="taxonomic scope" value="Eukaryota"/>
</dbReference>
<feature type="compositionally biased region" description="Gly residues" evidence="1">
    <location>
        <begin position="551"/>
        <end position="565"/>
    </location>
</feature>
<feature type="compositionally biased region" description="Low complexity" evidence="1">
    <location>
        <begin position="510"/>
        <end position="536"/>
    </location>
</feature>
<feature type="compositionally biased region" description="Basic and acidic residues" evidence="1">
    <location>
        <begin position="452"/>
        <end position="465"/>
    </location>
</feature>
<feature type="domain" description="Methyltransferase" evidence="2">
    <location>
        <begin position="64"/>
        <end position="106"/>
    </location>
</feature>
<dbReference type="GO" id="GO:0010420">
    <property type="term" value="F:polyprenyldihydroxybenzoate methyltransferase activity"/>
    <property type="evidence" value="ECO:0007669"/>
    <property type="project" value="TreeGrafter"/>
</dbReference>
<accession>D6RKS8</accession>
<evidence type="ECO:0000313" key="4">
    <source>
        <dbReference type="Proteomes" id="UP000001861"/>
    </source>
</evidence>
<dbReference type="VEuPathDB" id="FungiDB:CC1G_14004"/>
<dbReference type="InParanoid" id="D6RKS8"/>
<feature type="region of interest" description="Disordered" evidence="1">
    <location>
        <begin position="391"/>
        <end position="584"/>
    </location>
</feature>
<dbReference type="HOGENOM" id="CLU_466922_0_0_1"/>
<dbReference type="EMBL" id="AACS02000002">
    <property type="protein sequence ID" value="EFI28471.1"/>
    <property type="molecule type" value="Genomic_DNA"/>
</dbReference>
<dbReference type="SUPFAM" id="SSF53335">
    <property type="entry name" value="S-adenosyl-L-methionine-dependent methyltransferases"/>
    <property type="match status" value="1"/>
</dbReference>
<organism evidence="3 4">
    <name type="scientific">Coprinopsis cinerea (strain Okayama-7 / 130 / ATCC MYA-4618 / FGSC 9003)</name>
    <name type="common">Inky cap fungus</name>
    <name type="synonym">Hormographiella aspergillata</name>
    <dbReference type="NCBI Taxonomy" id="240176"/>
    <lineage>
        <taxon>Eukaryota</taxon>
        <taxon>Fungi</taxon>
        <taxon>Dikarya</taxon>
        <taxon>Basidiomycota</taxon>
        <taxon>Agaricomycotina</taxon>
        <taxon>Agaricomycetes</taxon>
        <taxon>Agaricomycetidae</taxon>
        <taxon>Agaricales</taxon>
        <taxon>Agaricineae</taxon>
        <taxon>Psathyrellaceae</taxon>
        <taxon>Coprinopsis</taxon>
    </lineage>
</organism>
<keyword evidence="4" id="KW-1185">Reference proteome</keyword>
<comment type="caution">
    <text evidence="3">The sequence shown here is derived from an EMBL/GenBank/DDBJ whole genome shotgun (WGS) entry which is preliminary data.</text>
</comment>
<evidence type="ECO:0000256" key="1">
    <source>
        <dbReference type="SAM" id="MobiDB-lite"/>
    </source>
</evidence>
<dbReference type="CDD" id="cd02440">
    <property type="entry name" value="AdoMet_MTases"/>
    <property type="match status" value="1"/>
</dbReference>
<dbReference type="PANTHER" id="PTHR43464:SF52">
    <property type="entry name" value="PUTATIVE-RELATED"/>
    <property type="match status" value="1"/>
</dbReference>